<dbReference type="GO" id="GO:0015141">
    <property type="term" value="F:succinate transmembrane transporter activity"/>
    <property type="evidence" value="ECO:0007669"/>
    <property type="project" value="TreeGrafter"/>
</dbReference>
<dbReference type="RefSeq" id="WP_212519405.1">
    <property type="nucleotide sequence ID" value="NZ_JAGSOH010000052.1"/>
</dbReference>
<dbReference type="EMBL" id="JAGSOH010000052">
    <property type="protein sequence ID" value="MBR7828268.1"/>
    <property type="molecule type" value="Genomic_DNA"/>
</dbReference>
<feature type="transmembrane region" description="Helical" evidence="9">
    <location>
        <begin position="320"/>
        <end position="353"/>
    </location>
</feature>
<dbReference type="GO" id="GO:0015138">
    <property type="term" value="F:fumarate transmembrane transporter activity"/>
    <property type="evidence" value="ECO:0007669"/>
    <property type="project" value="TreeGrafter"/>
</dbReference>
<evidence type="ECO:0000313" key="11">
    <source>
        <dbReference type="Proteomes" id="UP000676325"/>
    </source>
</evidence>
<dbReference type="GO" id="GO:0015366">
    <property type="term" value="F:malate:proton symporter activity"/>
    <property type="evidence" value="ECO:0007669"/>
    <property type="project" value="TreeGrafter"/>
</dbReference>
<evidence type="ECO:0000256" key="2">
    <source>
        <dbReference type="ARBA" id="ARBA00022448"/>
    </source>
</evidence>
<dbReference type="Pfam" id="PF00375">
    <property type="entry name" value="SDF"/>
    <property type="match status" value="1"/>
</dbReference>
<gene>
    <name evidence="10" type="primary">dctA</name>
    <name evidence="10" type="ORF">KDK95_18280</name>
</gene>
<proteinExistence type="predicted"/>
<dbReference type="NCBIfam" id="NF002461">
    <property type="entry name" value="PRK01663.1"/>
    <property type="match status" value="1"/>
</dbReference>
<keyword evidence="2" id="KW-0813">Transport</keyword>
<feature type="transmembrane region" description="Helical" evidence="9">
    <location>
        <begin position="21"/>
        <end position="40"/>
    </location>
</feature>
<feature type="transmembrane region" description="Helical" evidence="9">
    <location>
        <begin position="240"/>
        <end position="261"/>
    </location>
</feature>
<feature type="transmembrane region" description="Helical" evidence="9">
    <location>
        <begin position="365"/>
        <end position="387"/>
    </location>
</feature>
<organism evidence="10 11">
    <name type="scientific">Actinospica acidithermotolerans</name>
    <dbReference type="NCBI Taxonomy" id="2828514"/>
    <lineage>
        <taxon>Bacteria</taxon>
        <taxon>Bacillati</taxon>
        <taxon>Actinomycetota</taxon>
        <taxon>Actinomycetes</taxon>
        <taxon>Catenulisporales</taxon>
        <taxon>Actinospicaceae</taxon>
        <taxon>Actinospica</taxon>
    </lineage>
</organism>
<evidence type="ECO:0000256" key="6">
    <source>
        <dbReference type="ARBA" id="ARBA00022989"/>
    </source>
</evidence>
<reference evidence="10" key="1">
    <citation type="submission" date="2021-04" db="EMBL/GenBank/DDBJ databases">
        <title>Genome based classification of Actinospica acidithermotolerans sp. nov., an actinobacterium isolated from an Indonesian hot spring.</title>
        <authorList>
            <person name="Kusuma A.B."/>
            <person name="Putra K.E."/>
            <person name="Nafisah S."/>
            <person name="Loh J."/>
            <person name="Nouioui I."/>
            <person name="Goodfellow M."/>
        </authorList>
    </citation>
    <scope>NUCLEOTIDE SEQUENCE</scope>
    <source>
        <strain evidence="10">MGRD01-02</strain>
    </source>
</reference>
<dbReference type="AlphaFoldDB" id="A0A941IKN0"/>
<dbReference type="PRINTS" id="PR00173">
    <property type="entry name" value="EDTRNSPORT"/>
</dbReference>
<dbReference type="FunFam" id="1.10.3860.10:FF:000001">
    <property type="entry name" value="C4-dicarboxylate transport protein"/>
    <property type="match status" value="1"/>
</dbReference>
<dbReference type="InterPro" id="IPR001991">
    <property type="entry name" value="Na-dicarboxylate_symporter"/>
</dbReference>
<dbReference type="PANTHER" id="PTHR42865:SF1">
    <property type="entry name" value="AEROBIC C4-DICARBOXYLATE TRANSPORT PROTEIN"/>
    <property type="match status" value="1"/>
</dbReference>
<dbReference type="PANTHER" id="PTHR42865">
    <property type="entry name" value="PROTON/GLUTAMATE-ASPARTATE SYMPORTER"/>
    <property type="match status" value="1"/>
</dbReference>
<keyword evidence="6 9" id="KW-1133">Transmembrane helix</keyword>
<keyword evidence="4 9" id="KW-0812">Transmembrane</keyword>
<evidence type="ECO:0000256" key="4">
    <source>
        <dbReference type="ARBA" id="ARBA00022692"/>
    </source>
</evidence>
<comment type="caution">
    <text evidence="10">The sequence shown here is derived from an EMBL/GenBank/DDBJ whole genome shotgun (WGS) entry which is preliminary data.</text>
</comment>
<sequence>MAASAAAVRAVRTGSRWYRQLYVWVLVGIVAGAAVGAAWPKAGANLEPLGTVFVSMITMVVGPIIFVTVVGGIAGVDDLRKVGRIGVKSLIYFEGMTTIALVLGLVAIDVLHPGSSIHADPASLKLTGNAAQYAAEGRAQGFWSILTEIVPTSAIGAFTSTGSDLQVVFFAVLFGVAIKLVGEPAAGVAAGVEKLGKVFFAVLRIIMYAAPVGAFGAMAFTVGKYGVHTLTSLGSLIGLMYGTCAVFVIVALGIVCASFKLNVLSLLRYIKDELVIVLGTSSSETVLPRLMRKIERAGVPEDVVGLTVPTGYSFNLDGTCIYLTLAALFVAQATGTHLSLAQQLGILGILLLTSKGAAGVTGSGFIVLAATLASVGTIPVAGIMLIFGIDRFMSTARALTNACGNAVGSFVVASWEGVLDRDRARAVLSGAPAGGDEGESEEVLAPAVA</sequence>
<feature type="transmembrane region" description="Helical" evidence="9">
    <location>
        <begin position="52"/>
        <end position="77"/>
    </location>
</feature>
<keyword evidence="5" id="KW-0769">Symport</keyword>
<feature type="transmembrane region" description="Helical" evidence="9">
    <location>
        <begin position="89"/>
        <end position="108"/>
    </location>
</feature>
<dbReference type="PROSITE" id="PS00714">
    <property type="entry name" value="NA_DICARBOXYL_SYMP_2"/>
    <property type="match status" value="1"/>
</dbReference>
<keyword evidence="11" id="KW-1185">Reference proteome</keyword>
<evidence type="ECO:0000256" key="7">
    <source>
        <dbReference type="ARBA" id="ARBA00023136"/>
    </source>
</evidence>
<feature type="transmembrane region" description="Helical" evidence="9">
    <location>
        <begin position="198"/>
        <end position="220"/>
    </location>
</feature>
<dbReference type="Proteomes" id="UP000676325">
    <property type="component" value="Unassembled WGS sequence"/>
</dbReference>
<dbReference type="GO" id="GO:0005886">
    <property type="term" value="C:plasma membrane"/>
    <property type="evidence" value="ECO:0007669"/>
    <property type="project" value="UniProtKB-SubCell"/>
</dbReference>
<name>A0A941IKN0_9ACTN</name>
<evidence type="ECO:0000256" key="1">
    <source>
        <dbReference type="ARBA" id="ARBA00004651"/>
    </source>
</evidence>
<evidence type="ECO:0000256" key="9">
    <source>
        <dbReference type="SAM" id="Phobius"/>
    </source>
</evidence>
<comment type="subcellular location">
    <subcellularLocation>
        <location evidence="1">Cell membrane</location>
        <topology evidence="1">Multi-pass membrane protein</topology>
    </subcellularLocation>
</comment>
<keyword evidence="7 9" id="KW-0472">Membrane</keyword>
<evidence type="ECO:0000313" key="10">
    <source>
        <dbReference type="EMBL" id="MBR7828268.1"/>
    </source>
</evidence>
<feature type="region of interest" description="Disordered" evidence="8">
    <location>
        <begin position="430"/>
        <end position="449"/>
    </location>
</feature>
<dbReference type="InterPro" id="IPR018107">
    <property type="entry name" value="Na-dicarboxylate_symporter_CS"/>
</dbReference>
<protein>
    <submittedName>
        <fullName evidence="10">C4-dicarboxylate transporter DctA</fullName>
    </submittedName>
</protein>
<evidence type="ECO:0000256" key="3">
    <source>
        <dbReference type="ARBA" id="ARBA00022475"/>
    </source>
</evidence>
<keyword evidence="3" id="KW-1003">Cell membrane</keyword>
<accession>A0A941IKN0</accession>
<dbReference type="GO" id="GO:0070778">
    <property type="term" value="P:L-aspartate transmembrane transport"/>
    <property type="evidence" value="ECO:0007669"/>
    <property type="project" value="TreeGrafter"/>
</dbReference>
<evidence type="ECO:0000256" key="5">
    <source>
        <dbReference type="ARBA" id="ARBA00022847"/>
    </source>
</evidence>
<evidence type="ECO:0000256" key="8">
    <source>
        <dbReference type="SAM" id="MobiDB-lite"/>
    </source>
</evidence>
<dbReference type="InterPro" id="IPR036458">
    <property type="entry name" value="Na:dicarbo_symporter_sf"/>
</dbReference>
<feature type="transmembrane region" description="Helical" evidence="9">
    <location>
        <begin position="167"/>
        <end position="186"/>
    </location>
</feature>
<dbReference type="Gene3D" id="1.10.3860.10">
    <property type="entry name" value="Sodium:dicarboxylate symporter"/>
    <property type="match status" value="1"/>
</dbReference>
<dbReference type="SUPFAM" id="SSF118215">
    <property type="entry name" value="Proton glutamate symport protein"/>
    <property type="match status" value="1"/>
</dbReference>